<comment type="caution">
    <text evidence="1">The sequence shown here is derived from an EMBL/GenBank/DDBJ whole genome shotgun (WGS) entry which is preliminary data.</text>
</comment>
<reference evidence="1 2" key="1">
    <citation type="submission" date="2024-05" db="EMBL/GenBank/DDBJ databases">
        <authorList>
            <person name="Wallberg A."/>
        </authorList>
    </citation>
    <scope>NUCLEOTIDE SEQUENCE [LARGE SCALE GENOMIC DNA]</scope>
</reference>
<accession>A0AAV2RFT0</accession>
<evidence type="ECO:0000313" key="2">
    <source>
        <dbReference type="Proteomes" id="UP001497623"/>
    </source>
</evidence>
<name>A0AAV2RFT0_MEGNR</name>
<dbReference type="AlphaFoldDB" id="A0AAV2RFT0"/>
<organism evidence="1 2">
    <name type="scientific">Meganyctiphanes norvegica</name>
    <name type="common">Northern krill</name>
    <name type="synonym">Thysanopoda norvegica</name>
    <dbReference type="NCBI Taxonomy" id="48144"/>
    <lineage>
        <taxon>Eukaryota</taxon>
        <taxon>Metazoa</taxon>
        <taxon>Ecdysozoa</taxon>
        <taxon>Arthropoda</taxon>
        <taxon>Crustacea</taxon>
        <taxon>Multicrustacea</taxon>
        <taxon>Malacostraca</taxon>
        <taxon>Eumalacostraca</taxon>
        <taxon>Eucarida</taxon>
        <taxon>Euphausiacea</taxon>
        <taxon>Euphausiidae</taxon>
        <taxon>Meganyctiphanes</taxon>
    </lineage>
</organism>
<protein>
    <submittedName>
        <fullName evidence="1">Uncharacterized protein</fullName>
    </submittedName>
</protein>
<dbReference type="Proteomes" id="UP001497623">
    <property type="component" value="Unassembled WGS sequence"/>
</dbReference>
<keyword evidence="2" id="KW-1185">Reference proteome</keyword>
<dbReference type="EMBL" id="CAXKWB010022921">
    <property type="protein sequence ID" value="CAL4124722.1"/>
    <property type="molecule type" value="Genomic_DNA"/>
</dbReference>
<feature type="non-terminal residue" evidence="1">
    <location>
        <position position="1"/>
    </location>
</feature>
<proteinExistence type="predicted"/>
<evidence type="ECO:0000313" key="1">
    <source>
        <dbReference type="EMBL" id="CAL4124722.1"/>
    </source>
</evidence>
<gene>
    <name evidence="1" type="ORF">MNOR_LOCUS24725</name>
</gene>
<sequence>DTIRHPHTTSFTSRRVQVVEYLKTPANMKLKNTLLYIIEFAIMCNSNISLANSLKAARSKCHTDKVYVHSGRRARHVMGAPTKKHDYGLEEDRVPAAFKLTEEFQYIQLQVNFGVYEYDSRIIKAEELNLKNDGKWHQLWFDLEPTDLSGVDNWHIYIKSEHTTVDIDTGYVWHWAPYKPSKFNVYARGKSYWIPRGNASVCNELGNEWGAGSYGRSGAQGSLLTEMNLVILLLPLLLLMRIVAAQAVD</sequence>